<dbReference type="EMBL" id="JABKKJ010000001">
    <property type="protein sequence ID" value="NPE24106.1"/>
    <property type="molecule type" value="Genomic_DNA"/>
</dbReference>
<evidence type="ECO:0000313" key="8">
    <source>
        <dbReference type="Proteomes" id="UP000820977"/>
    </source>
</evidence>
<keyword evidence="4" id="KW-0804">Transcription</keyword>
<dbReference type="InterPro" id="IPR013324">
    <property type="entry name" value="RNA_pol_sigma_r3/r4-like"/>
</dbReference>
<dbReference type="NCBIfam" id="TIGR02937">
    <property type="entry name" value="sigma70-ECF"/>
    <property type="match status" value="1"/>
</dbReference>
<dbReference type="Proteomes" id="UP000820977">
    <property type="component" value="Unassembled WGS sequence"/>
</dbReference>
<proteinExistence type="inferred from homology"/>
<comment type="caution">
    <text evidence="7">The sequence shown here is derived from an EMBL/GenBank/DDBJ whole genome shotgun (WGS) entry which is preliminary data.</text>
</comment>
<dbReference type="PANTHER" id="PTHR43133">
    <property type="entry name" value="RNA POLYMERASE ECF-TYPE SIGMA FACTO"/>
    <property type="match status" value="1"/>
</dbReference>
<keyword evidence="3" id="KW-0731">Sigma factor</keyword>
<dbReference type="InterPro" id="IPR013249">
    <property type="entry name" value="RNA_pol_sigma70_r4_t2"/>
</dbReference>
<evidence type="ECO:0000313" key="7">
    <source>
        <dbReference type="EMBL" id="NPE24106.1"/>
    </source>
</evidence>
<evidence type="ECO:0000256" key="1">
    <source>
        <dbReference type="ARBA" id="ARBA00010641"/>
    </source>
</evidence>
<dbReference type="InterPro" id="IPR014284">
    <property type="entry name" value="RNA_pol_sigma-70_dom"/>
</dbReference>
<organism evidence="7 8">
    <name type="scientific">Xylanibacter caecicola</name>
    <dbReference type="NCBI Taxonomy" id="2736294"/>
    <lineage>
        <taxon>Bacteria</taxon>
        <taxon>Pseudomonadati</taxon>
        <taxon>Bacteroidota</taxon>
        <taxon>Bacteroidia</taxon>
        <taxon>Bacteroidales</taxon>
        <taxon>Prevotellaceae</taxon>
        <taxon>Xylanibacter</taxon>
    </lineage>
</organism>
<dbReference type="RefSeq" id="WP_172343629.1">
    <property type="nucleotide sequence ID" value="NZ_CATJFF010000068.1"/>
</dbReference>
<evidence type="ECO:0000256" key="4">
    <source>
        <dbReference type="ARBA" id="ARBA00023163"/>
    </source>
</evidence>
<accession>A0ABX2AXY4</accession>
<comment type="similarity">
    <text evidence="1">Belongs to the sigma-70 factor family. ECF subfamily.</text>
</comment>
<name>A0ABX2AXY4_9BACT</name>
<reference evidence="7 8" key="1">
    <citation type="submission" date="2020-05" db="EMBL/GenBank/DDBJ databases">
        <title>Distinct polysaccharide utilization as determinants for interspecies competition between intestinal Prevotella spp.</title>
        <authorList>
            <person name="Galvez E.J.C."/>
            <person name="Iljazovic A."/>
            <person name="Strowig T."/>
        </authorList>
    </citation>
    <scope>NUCLEOTIDE SEQUENCE [LARGE SCALE GENOMIC DNA]</scope>
    <source>
        <strain evidence="7 8">PCHR</strain>
    </source>
</reference>
<feature type="domain" description="RNA polymerase sigma factor 70 region 4 type 2" evidence="6">
    <location>
        <begin position="124"/>
        <end position="173"/>
    </location>
</feature>
<evidence type="ECO:0000256" key="3">
    <source>
        <dbReference type="ARBA" id="ARBA00023082"/>
    </source>
</evidence>
<evidence type="ECO:0000259" key="5">
    <source>
        <dbReference type="Pfam" id="PF04542"/>
    </source>
</evidence>
<dbReference type="SUPFAM" id="SSF88659">
    <property type="entry name" value="Sigma3 and sigma4 domains of RNA polymerase sigma factors"/>
    <property type="match status" value="1"/>
</dbReference>
<gene>
    <name evidence="7" type="ORF">HPS54_01005</name>
</gene>
<dbReference type="Pfam" id="PF08281">
    <property type="entry name" value="Sigma70_r4_2"/>
    <property type="match status" value="1"/>
</dbReference>
<dbReference type="PANTHER" id="PTHR43133:SF46">
    <property type="entry name" value="RNA POLYMERASE SIGMA-70 FACTOR ECF SUBFAMILY"/>
    <property type="match status" value="1"/>
</dbReference>
<keyword evidence="8" id="KW-1185">Reference proteome</keyword>
<dbReference type="Gene3D" id="1.10.10.10">
    <property type="entry name" value="Winged helix-like DNA-binding domain superfamily/Winged helix DNA-binding domain"/>
    <property type="match status" value="1"/>
</dbReference>
<evidence type="ECO:0000256" key="2">
    <source>
        <dbReference type="ARBA" id="ARBA00023015"/>
    </source>
</evidence>
<keyword evidence="2" id="KW-0805">Transcription regulation</keyword>
<dbReference type="InterPro" id="IPR007627">
    <property type="entry name" value="RNA_pol_sigma70_r2"/>
</dbReference>
<evidence type="ECO:0000259" key="6">
    <source>
        <dbReference type="Pfam" id="PF08281"/>
    </source>
</evidence>
<dbReference type="Gene3D" id="1.10.1740.10">
    <property type="match status" value="1"/>
</dbReference>
<dbReference type="Pfam" id="PF04542">
    <property type="entry name" value="Sigma70_r2"/>
    <property type="match status" value="1"/>
</dbReference>
<dbReference type="SUPFAM" id="SSF88946">
    <property type="entry name" value="Sigma2 domain of RNA polymerase sigma factors"/>
    <property type="match status" value="1"/>
</dbReference>
<feature type="domain" description="RNA polymerase sigma-70 region 2" evidence="5">
    <location>
        <begin position="27"/>
        <end position="96"/>
    </location>
</feature>
<sequence length="198" mass="22742">MQEHGEISGQDLPGLIRQGDTHAMKVLYLRHIGYLKAVCSRYVTTDDDVMDILHDSFIKIIMSIGRFTPRGEGSLRSWMARIVANESIDFLRNNARLLIVDDESSAMSMESEEPPETDDIPPDRLHEMIRQLPEGYRTVLNLYVFEGMSHKEIAAMLGIKESSSASQFHRAKSILARKIKEYQSSRHTVYERRMDRQA</sequence>
<dbReference type="InterPro" id="IPR013325">
    <property type="entry name" value="RNA_pol_sigma_r2"/>
</dbReference>
<protein>
    <submittedName>
        <fullName evidence="7">RNA polymerase sigma factor</fullName>
    </submittedName>
</protein>
<dbReference type="InterPro" id="IPR036388">
    <property type="entry name" value="WH-like_DNA-bd_sf"/>
</dbReference>
<dbReference type="CDD" id="cd06171">
    <property type="entry name" value="Sigma70_r4"/>
    <property type="match status" value="1"/>
</dbReference>
<dbReference type="InterPro" id="IPR039425">
    <property type="entry name" value="RNA_pol_sigma-70-like"/>
</dbReference>